<dbReference type="Pfam" id="PF04149">
    <property type="entry name" value="DUF397"/>
    <property type="match status" value="1"/>
</dbReference>
<sequence>MRATEDLGVVTWHVSTESSSGGGQCVEAGPLADGTGRVAVRHSRHRDRGVIIYTRAEWEAFVGGVKNGEFDFFA</sequence>
<evidence type="ECO:0000259" key="1">
    <source>
        <dbReference type="Pfam" id="PF04149"/>
    </source>
</evidence>
<proteinExistence type="predicted"/>
<organism evidence="2 3">
    <name type="scientific">Acrocarpospora phusangensis</name>
    <dbReference type="NCBI Taxonomy" id="1070424"/>
    <lineage>
        <taxon>Bacteria</taxon>
        <taxon>Bacillati</taxon>
        <taxon>Actinomycetota</taxon>
        <taxon>Actinomycetes</taxon>
        <taxon>Streptosporangiales</taxon>
        <taxon>Streptosporangiaceae</taxon>
        <taxon>Acrocarpospora</taxon>
    </lineage>
</organism>
<dbReference type="EMBL" id="BOOA01000048">
    <property type="protein sequence ID" value="GIH27009.1"/>
    <property type="molecule type" value="Genomic_DNA"/>
</dbReference>
<dbReference type="InterPro" id="IPR007278">
    <property type="entry name" value="DUF397"/>
</dbReference>
<feature type="domain" description="DUF397" evidence="1">
    <location>
        <begin position="11"/>
        <end position="66"/>
    </location>
</feature>
<dbReference type="AlphaFoldDB" id="A0A919QFR1"/>
<evidence type="ECO:0000313" key="2">
    <source>
        <dbReference type="EMBL" id="GIH27009.1"/>
    </source>
</evidence>
<dbReference type="Proteomes" id="UP000640052">
    <property type="component" value="Unassembled WGS sequence"/>
</dbReference>
<comment type="caution">
    <text evidence="2">The sequence shown here is derived from an EMBL/GenBank/DDBJ whole genome shotgun (WGS) entry which is preliminary data.</text>
</comment>
<protein>
    <recommendedName>
        <fullName evidence="1">DUF397 domain-containing protein</fullName>
    </recommendedName>
</protein>
<name>A0A919QFR1_9ACTN</name>
<accession>A0A919QFR1</accession>
<reference evidence="2" key="1">
    <citation type="submission" date="2021-01" db="EMBL/GenBank/DDBJ databases">
        <title>Whole genome shotgun sequence of Acrocarpospora phusangensis NBRC 108782.</title>
        <authorList>
            <person name="Komaki H."/>
            <person name="Tamura T."/>
        </authorList>
    </citation>
    <scope>NUCLEOTIDE SEQUENCE</scope>
    <source>
        <strain evidence="2">NBRC 108782</strain>
    </source>
</reference>
<keyword evidence="3" id="KW-1185">Reference proteome</keyword>
<gene>
    <name evidence="2" type="ORF">Aph01nite_53190</name>
</gene>
<dbReference type="RefSeq" id="WP_204043672.1">
    <property type="nucleotide sequence ID" value="NZ_BOOA01000048.1"/>
</dbReference>
<evidence type="ECO:0000313" key="3">
    <source>
        <dbReference type="Proteomes" id="UP000640052"/>
    </source>
</evidence>